<sequence length="430" mass="48729">MARSQRIHLAIEGRLAIKTAVVHERIFGSFGYDAELLGRECDRRLKRENYYGSRRWLYNNVVREKLDATADSYSDTEGFPGQLLSYPPGSNAFREFCKAKAAVGGKWGNYVEFVGRQFRGYMVAEGEKYFYLEVEKRDRGIDESISLEYFDDEGDYEYNWGMSCSIEQEYVGGVKSNVERKESLLDKVAEEETKLKLVLKGLSLSRKKMVDSRSNKVQSTRSMTSVDEGKRQLSGKEAQNNFSKTLGTGSSAQSNPVKPNKVALEYPKKWMLKALPASGTSGSGEVVKDKRRRVEPFGESGEKVEEGRSAMVDDLKEVEEWTRLVVLYGEEDASKMVAHLAKGIWLGIEEEKIRQLRASHAVAIGQLEVETMANFDEMVEECDRLRHYLMLKGYFEDEVDAIKADTYAEEEDEEEAEAVGIVDDLDGISR</sequence>
<dbReference type="AlphaFoldDB" id="A0A7J7N6C3"/>
<dbReference type="EMBL" id="JACGCM010001011">
    <property type="protein sequence ID" value="KAF6162751.1"/>
    <property type="molecule type" value="Genomic_DNA"/>
</dbReference>
<feature type="region of interest" description="Disordered" evidence="1">
    <location>
        <begin position="407"/>
        <end position="430"/>
    </location>
</feature>
<dbReference type="Proteomes" id="UP000541444">
    <property type="component" value="Unassembled WGS sequence"/>
</dbReference>
<evidence type="ECO:0000256" key="1">
    <source>
        <dbReference type="SAM" id="MobiDB-lite"/>
    </source>
</evidence>
<gene>
    <name evidence="2" type="ORF">GIB67_029020</name>
</gene>
<keyword evidence="3" id="KW-1185">Reference proteome</keyword>
<evidence type="ECO:0000313" key="2">
    <source>
        <dbReference type="EMBL" id="KAF6162751.1"/>
    </source>
</evidence>
<comment type="caution">
    <text evidence="2">The sequence shown here is derived from an EMBL/GenBank/DDBJ whole genome shotgun (WGS) entry which is preliminary data.</text>
</comment>
<proteinExistence type="predicted"/>
<feature type="compositionally biased region" description="Polar residues" evidence="1">
    <location>
        <begin position="237"/>
        <end position="257"/>
    </location>
</feature>
<name>A0A7J7N6C3_9MAGN</name>
<feature type="region of interest" description="Disordered" evidence="1">
    <location>
        <begin position="210"/>
        <end position="259"/>
    </location>
</feature>
<feature type="compositionally biased region" description="Polar residues" evidence="1">
    <location>
        <begin position="215"/>
        <end position="225"/>
    </location>
</feature>
<organism evidence="2 3">
    <name type="scientific">Kingdonia uniflora</name>
    <dbReference type="NCBI Taxonomy" id="39325"/>
    <lineage>
        <taxon>Eukaryota</taxon>
        <taxon>Viridiplantae</taxon>
        <taxon>Streptophyta</taxon>
        <taxon>Embryophyta</taxon>
        <taxon>Tracheophyta</taxon>
        <taxon>Spermatophyta</taxon>
        <taxon>Magnoliopsida</taxon>
        <taxon>Ranunculales</taxon>
        <taxon>Circaeasteraceae</taxon>
        <taxon>Kingdonia</taxon>
    </lineage>
</organism>
<accession>A0A7J7N6C3</accession>
<reference evidence="2 3" key="1">
    <citation type="journal article" date="2020" name="IScience">
        <title>Genome Sequencing of the Endangered Kingdonia uniflora (Circaeasteraceae, Ranunculales) Reveals Potential Mechanisms of Evolutionary Specialization.</title>
        <authorList>
            <person name="Sun Y."/>
            <person name="Deng T."/>
            <person name="Zhang A."/>
            <person name="Moore M.J."/>
            <person name="Landis J.B."/>
            <person name="Lin N."/>
            <person name="Zhang H."/>
            <person name="Zhang X."/>
            <person name="Huang J."/>
            <person name="Zhang X."/>
            <person name="Sun H."/>
            <person name="Wang H."/>
        </authorList>
    </citation>
    <scope>NUCLEOTIDE SEQUENCE [LARGE SCALE GENOMIC DNA]</scope>
    <source>
        <strain evidence="2">TB1705</strain>
        <tissue evidence="2">Leaf</tissue>
    </source>
</reference>
<protein>
    <submittedName>
        <fullName evidence="2">Uncharacterized protein</fullName>
    </submittedName>
</protein>
<evidence type="ECO:0000313" key="3">
    <source>
        <dbReference type="Proteomes" id="UP000541444"/>
    </source>
</evidence>